<sequence>MSLDFYRAESNDSIDFDNEIVGLEEELHDYLYENRDMIDCEIKCIYEIDPYSDSELDATMIKVLMDVCGKIKTSGYLTHYEDEDEAMEFFVRLEELCKNALECNQKIFAIGD</sequence>
<name>A0A5Y9DNM8_LISMN</name>
<protein>
    <submittedName>
        <fullName evidence="1">Uncharacterized protein</fullName>
    </submittedName>
</protein>
<evidence type="ECO:0000313" key="1">
    <source>
        <dbReference type="EMBL" id="ECQ6723551.1"/>
    </source>
</evidence>
<reference evidence="1" key="1">
    <citation type="submission" date="2019-08" db="EMBL/GenBank/DDBJ databases">
        <authorList>
            <consortium name="GenomeTrakr network: Whole genome sequencing for foodborne pathogen traceback"/>
        </authorList>
    </citation>
    <scope>NUCLEOTIDE SEQUENCE</scope>
    <source>
        <strain evidence="1">AG19-0288</strain>
    </source>
</reference>
<dbReference type="EMBL" id="AAKCDQ010000003">
    <property type="protein sequence ID" value="ECQ6723551.1"/>
    <property type="molecule type" value="Genomic_DNA"/>
</dbReference>
<dbReference type="AlphaFoldDB" id="A0A5Y9DNM8"/>
<gene>
    <name evidence="1" type="ORF">FZ622_11605</name>
</gene>
<comment type="caution">
    <text evidence="1">The sequence shown here is derived from an EMBL/GenBank/DDBJ whole genome shotgun (WGS) entry which is preliminary data.</text>
</comment>
<dbReference type="RefSeq" id="WP_070214664.1">
    <property type="nucleotide sequence ID" value="NZ_MJCJ01000008.1"/>
</dbReference>
<accession>A0A5Y9DNM8</accession>
<organism evidence="1">
    <name type="scientific">Listeria monocytogenes</name>
    <dbReference type="NCBI Taxonomy" id="1639"/>
    <lineage>
        <taxon>Bacteria</taxon>
        <taxon>Bacillati</taxon>
        <taxon>Bacillota</taxon>
        <taxon>Bacilli</taxon>
        <taxon>Bacillales</taxon>
        <taxon>Listeriaceae</taxon>
        <taxon>Listeria</taxon>
    </lineage>
</organism>
<proteinExistence type="predicted"/>